<dbReference type="PROSITE" id="PS50932">
    <property type="entry name" value="HTH_LACI_2"/>
    <property type="match status" value="1"/>
</dbReference>
<sequence>MPVLENATIMTIAKLAKVSHTTVSRALNGSNLVKEETREKIRAIAKEIGYTPNISARGLVNRKTFLIGVFFSEMESGTSPSFLVDVLNQAREALPTGYIVSVDSIGNYKGNALPVGRYDGVVIISQAESDDVFIDQVRDQHIPMVVLNRQLSREDIVNYATDDYLGAQLLIQYAARMGHERIGILEGHPKFSSTKERWRGYVDSLNKAGLQFNDQWVKVGDYLPKSGYDKMKELLSGSAVPSCVFVTNDDMAVGAIRACEDLGFRVPDDISILGFDDTEYSKYLVPRLTTIKKPTHALVRKGIVALTNLLSAKNVTNRTETLRPSLVIRESVANVRNETN</sequence>
<name>A0A0R1HK05_9LACO</name>
<organism evidence="6 7">
    <name type="scientific">Secundilactobacillus kimchicus JCM 15530</name>
    <dbReference type="NCBI Taxonomy" id="1302272"/>
    <lineage>
        <taxon>Bacteria</taxon>
        <taxon>Bacillati</taxon>
        <taxon>Bacillota</taxon>
        <taxon>Bacilli</taxon>
        <taxon>Lactobacillales</taxon>
        <taxon>Lactobacillaceae</taxon>
        <taxon>Secundilactobacillus</taxon>
    </lineage>
</organism>
<proteinExistence type="predicted"/>
<evidence type="ECO:0000256" key="4">
    <source>
        <dbReference type="ARBA" id="ARBA00023163"/>
    </source>
</evidence>
<dbReference type="CDD" id="cd01392">
    <property type="entry name" value="HTH_LacI"/>
    <property type="match status" value="1"/>
</dbReference>
<keyword evidence="2" id="KW-0805">Transcription regulation</keyword>
<evidence type="ECO:0000313" key="6">
    <source>
        <dbReference type="EMBL" id="KRK46822.1"/>
    </source>
</evidence>
<dbReference type="Pfam" id="PF00356">
    <property type="entry name" value="LacI"/>
    <property type="match status" value="1"/>
</dbReference>
<dbReference type="GO" id="GO:0000976">
    <property type="term" value="F:transcription cis-regulatory region binding"/>
    <property type="evidence" value="ECO:0007669"/>
    <property type="project" value="TreeGrafter"/>
</dbReference>
<dbReference type="Gene3D" id="3.40.50.2300">
    <property type="match status" value="2"/>
</dbReference>
<feature type="domain" description="HTH lacI-type" evidence="5">
    <location>
        <begin position="7"/>
        <end position="61"/>
    </location>
</feature>
<keyword evidence="7" id="KW-1185">Reference proteome</keyword>
<evidence type="ECO:0000256" key="1">
    <source>
        <dbReference type="ARBA" id="ARBA00022491"/>
    </source>
</evidence>
<dbReference type="GO" id="GO:0003700">
    <property type="term" value="F:DNA-binding transcription factor activity"/>
    <property type="evidence" value="ECO:0007669"/>
    <property type="project" value="TreeGrafter"/>
</dbReference>
<keyword evidence="3" id="KW-0238">DNA-binding</keyword>
<dbReference type="EMBL" id="AZCX01000017">
    <property type="protein sequence ID" value="KRK46822.1"/>
    <property type="molecule type" value="Genomic_DNA"/>
</dbReference>
<dbReference type="Proteomes" id="UP000050911">
    <property type="component" value="Unassembled WGS sequence"/>
</dbReference>
<dbReference type="PANTHER" id="PTHR30146:SF148">
    <property type="entry name" value="HTH-TYPE TRANSCRIPTIONAL REPRESSOR PURR-RELATED"/>
    <property type="match status" value="1"/>
</dbReference>
<dbReference type="CDD" id="cd06267">
    <property type="entry name" value="PBP1_LacI_sugar_binding-like"/>
    <property type="match status" value="1"/>
</dbReference>
<dbReference type="SMART" id="SM00354">
    <property type="entry name" value="HTH_LACI"/>
    <property type="match status" value="1"/>
</dbReference>
<dbReference type="Gene3D" id="1.10.260.40">
    <property type="entry name" value="lambda repressor-like DNA-binding domains"/>
    <property type="match status" value="1"/>
</dbReference>
<comment type="caution">
    <text evidence="6">The sequence shown here is derived from an EMBL/GenBank/DDBJ whole genome shotgun (WGS) entry which is preliminary data.</text>
</comment>
<reference evidence="6 7" key="1">
    <citation type="journal article" date="2015" name="Genome Announc.">
        <title>Expanding the biotechnology potential of lactobacilli through comparative genomics of 213 strains and associated genera.</title>
        <authorList>
            <person name="Sun Z."/>
            <person name="Harris H.M."/>
            <person name="McCann A."/>
            <person name="Guo C."/>
            <person name="Argimon S."/>
            <person name="Zhang W."/>
            <person name="Yang X."/>
            <person name="Jeffery I.B."/>
            <person name="Cooney J.C."/>
            <person name="Kagawa T.F."/>
            <person name="Liu W."/>
            <person name="Song Y."/>
            <person name="Salvetti E."/>
            <person name="Wrobel A."/>
            <person name="Rasinkangas P."/>
            <person name="Parkhill J."/>
            <person name="Rea M.C."/>
            <person name="O'Sullivan O."/>
            <person name="Ritari J."/>
            <person name="Douillard F.P."/>
            <person name="Paul Ross R."/>
            <person name="Yang R."/>
            <person name="Briner A.E."/>
            <person name="Felis G.E."/>
            <person name="de Vos W.M."/>
            <person name="Barrangou R."/>
            <person name="Klaenhammer T.R."/>
            <person name="Caufield P.W."/>
            <person name="Cui Y."/>
            <person name="Zhang H."/>
            <person name="O'Toole P.W."/>
        </authorList>
    </citation>
    <scope>NUCLEOTIDE SEQUENCE [LARGE SCALE GENOMIC DNA]</scope>
    <source>
        <strain evidence="6 7">JCM 15530</strain>
    </source>
</reference>
<evidence type="ECO:0000259" key="5">
    <source>
        <dbReference type="PROSITE" id="PS50932"/>
    </source>
</evidence>
<keyword evidence="1" id="KW-0678">Repressor</keyword>
<dbReference type="PANTHER" id="PTHR30146">
    <property type="entry name" value="LACI-RELATED TRANSCRIPTIONAL REPRESSOR"/>
    <property type="match status" value="1"/>
</dbReference>
<dbReference type="InterPro" id="IPR010982">
    <property type="entry name" value="Lambda_DNA-bd_dom_sf"/>
</dbReference>
<protein>
    <submittedName>
        <fullName evidence="6">Catabolite control protein A</fullName>
    </submittedName>
</protein>
<accession>A0A0R1HK05</accession>
<dbReference type="InterPro" id="IPR000843">
    <property type="entry name" value="HTH_LacI"/>
</dbReference>
<dbReference type="InterPro" id="IPR046335">
    <property type="entry name" value="LacI/GalR-like_sensor"/>
</dbReference>
<dbReference type="SUPFAM" id="SSF47413">
    <property type="entry name" value="lambda repressor-like DNA-binding domains"/>
    <property type="match status" value="1"/>
</dbReference>
<dbReference type="PATRIC" id="fig|1302272.5.peg.929"/>
<dbReference type="InterPro" id="IPR028082">
    <property type="entry name" value="Peripla_BP_I"/>
</dbReference>
<dbReference type="SUPFAM" id="SSF53822">
    <property type="entry name" value="Periplasmic binding protein-like I"/>
    <property type="match status" value="1"/>
</dbReference>
<dbReference type="AlphaFoldDB" id="A0A0R1HK05"/>
<dbReference type="Pfam" id="PF13377">
    <property type="entry name" value="Peripla_BP_3"/>
    <property type="match status" value="1"/>
</dbReference>
<evidence type="ECO:0000256" key="3">
    <source>
        <dbReference type="ARBA" id="ARBA00023125"/>
    </source>
</evidence>
<dbReference type="STRING" id="1302272.FC96_GL000925"/>
<gene>
    <name evidence="6" type="ORF">FC96_GL000925</name>
</gene>
<evidence type="ECO:0000256" key="2">
    <source>
        <dbReference type="ARBA" id="ARBA00023015"/>
    </source>
</evidence>
<evidence type="ECO:0000313" key="7">
    <source>
        <dbReference type="Proteomes" id="UP000050911"/>
    </source>
</evidence>
<keyword evidence="4" id="KW-0804">Transcription</keyword>